<feature type="region of interest" description="Disordered" evidence="3">
    <location>
        <begin position="629"/>
        <end position="652"/>
    </location>
</feature>
<dbReference type="CDD" id="cd13401">
    <property type="entry name" value="Slt70-like"/>
    <property type="match status" value="1"/>
</dbReference>
<dbReference type="EMBL" id="CP133217">
    <property type="protein sequence ID" value="WML87280.1"/>
    <property type="molecule type" value="Genomic_DNA"/>
</dbReference>
<dbReference type="SUPFAM" id="SSF48435">
    <property type="entry name" value="Bacterial muramidases"/>
    <property type="match status" value="1"/>
</dbReference>
<comment type="similarity">
    <text evidence="1">Belongs to the transglycosylase Slt family.</text>
</comment>
<dbReference type="Gene3D" id="1.10.1240.20">
    <property type="entry name" value="Lytic transglycosylase, superhelical linker domain"/>
    <property type="match status" value="1"/>
</dbReference>
<dbReference type="InterPro" id="IPR037061">
    <property type="entry name" value="Lytic_TGlycoase_superhlx_L_sf"/>
</dbReference>
<feature type="compositionally biased region" description="Pro residues" evidence="3">
    <location>
        <begin position="643"/>
        <end position="652"/>
    </location>
</feature>
<dbReference type="GO" id="GO:0016020">
    <property type="term" value="C:membrane"/>
    <property type="evidence" value="ECO:0007669"/>
    <property type="project" value="InterPro"/>
</dbReference>
<dbReference type="PANTHER" id="PTHR37423:SF5">
    <property type="entry name" value="SOLUBLE LYTIC MUREIN TRANSGLYCOSYLASE"/>
    <property type="match status" value="1"/>
</dbReference>
<gene>
    <name evidence="7" type="ORF">RCC75_11310</name>
    <name evidence="8" type="ORF">RCG00_02720</name>
</gene>
<dbReference type="RefSeq" id="WP_308135038.1">
    <property type="nucleotide sequence ID" value="NZ_CP133217.1"/>
</dbReference>
<evidence type="ECO:0000313" key="9">
    <source>
        <dbReference type="Proteomes" id="UP001223336"/>
    </source>
</evidence>
<evidence type="ECO:0000256" key="4">
    <source>
        <dbReference type="SAM" id="SignalP"/>
    </source>
</evidence>
<dbReference type="Gene3D" id="1.25.20.10">
    <property type="entry name" value="Bacterial muramidases"/>
    <property type="match status" value="1"/>
</dbReference>
<dbReference type="Pfam" id="PF14718">
    <property type="entry name" value="SLT_L"/>
    <property type="match status" value="1"/>
</dbReference>
<dbReference type="AlphaFoldDB" id="A0AA51MN54"/>
<evidence type="ECO:0000259" key="5">
    <source>
        <dbReference type="Pfam" id="PF01464"/>
    </source>
</evidence>
<name>A0AA51MN54_9GAMM</name>
<evidence type="ECO:0000256" key="2">
    <source>
        <dbReference type="ARBA" id="ARBA00022729"/>
    </source>
</evidence>
<dbReference type="GO" id="GO:0008933">
    <property type="term" value="F:peptidoglycan lytic transglycosylase activity"/>
    <property type="evidence" value="ECO:0007669"/>
    <property type="project" value="InterPro"/>
</dbReference>
<dbReference type="InterPro" id="IPR000189">
    <property type="entry name" value="Transglyc_AS"/>
</dbReference>
<organism evidence="8">
    <name type="scientific">Thiothrix subterranea</name>
    <dbReference type="NCBI Taxonomy" id="2735563"/>
    <lineage>
        <taxon>Bacteria</taxon>
        <taxon>Pseudomonadati</taxon>
        <taxon>Pseudomonadota</taxon>
        <taxon>Gammaproteobacteria</taxon>
        <taxon>Thiotrichales</taxon>
        <taxon>Thiotrichaceae</taxon>
        <taxon>Thiothrix</taxon>
    </lineage>
</organism>
<dbReference type="Pfam" id="PF01464">
    <property type="entry name" value="SLT"/>
    <property type="match status" value="1"/>
</dbReference>
<feature type="chain" id="PRO_5041447993" evidence="4">
    <location>
        <begin position="22"/>
        <end position="652"/>
    </location>
</feature>
<dbReference type="SUPFAM" id="SSF53955">
    <property type="entry name" value="Lysozyme-like"/>
    <property type="match status" value="1"/>
</dbReference>
<dbReference type="Proteomes" id="UP001229862">
    <property type="component" value="Chromosome"/>
</dbReference>
<feature type="domain" description="Lytic transglycosylase superhelical linker" evidence="6">
    <location>
        <begin position="408"/>
        <end position="470"/>
    </location>
</feature>
<evidence type="ECO:0000259" key="6">
    <source>
        <dbReference type="Pfam" id="PF14718"/>
    </source>
</evidence>
<evidence type="ECO:0000313" key="7">
    <source>
        <dbReference type="EMBL" id="MDQ5769121.1"/>
    </source>
</evidence>
<sequence>MSRLLLTLMCCALSSTPPALAESPENPRMQRQLFQQTYSDLQAGNPDTFAALPAAMRQYPLYPWLEYTDIKQRLDTLPDATVLDFIRRNPDSLMADALNIQLAKRLAAKQDWQTLLATIPISLDDTDTQCYRTQALAAVGQKDAALELGKKTWMSISKSLTDACTPITDLLRRHVMLSTNDYWERIRAALDKNQTTLATQLAADLPPEAQTAVTTWIQIREAPAEALPAAMQQPDNAYLRDAIAFGLERLAKKESQQAEALWQTARQTLKFTPEESAKVESALGIQQALRHDPAALKRLAAIPAAQRTQDANLWLARTAARQGEWKTLLDATQHLQFEHERDAAGWHYWQARALEQTGKKAKATTLYTQIAPQATFYGFLAADRLGQTYTSLQTPAVDRSQRVAGLQKVAAIQRAFEWFALGNREQGRKEWFRALKQMDKEGALAAADLAIRSNDHNLAIWTVARAKEWDETHLRFPVVHTDLVMAQARNQGIQPAWVMGVIRRESAFDATVESSAKALGLMQLIPPTAKAVGTKLGLNIKGREDILPPATNIQLGSAYLREMLGKFSGNYAQATAAYNAGPGRPPQWAPQQLINADQWIESIPFTETREYVQAVMGYTTIYDEKLNPGKGRRLSERLQPIAPNAPKPAPSP</sequence>
<dbReference type="PROSITE" id="PS00922">
    <property type="entry name" value="TRANSGLYCOSYLASE"/>
    <property type="match status" value="1"/>
</dbReference>
<dbReference type="InterPro" id="IPR008939">
    <property type="entry name" value="Lytic_TGlycosylase_superhlx_U"/>
</dbReference>
<dbReference type="InterPro" id="IPR012289">
    <property type="entry name" value="Lytic_TGlycosylase_superhlx_L"/>
</dbReference>
<dbReference type="Proteomes" id="UP001223336">
    <property type="component" value="Unassembled WGS sequence"/>
</dbReference>
<evidence type="ECO:0000313" key="8">
    <source>
        <dbReference type="EMBL" id="WML87280.1"/>
    </source>
</evidence>
<dbReference type="PANTHER" id="PTHR37423">
    <property type="entry name" value="SOLUBLE LYTIC MUREIN TRANSGLYCOSYLASE-RELATED"/>
    <property type="match status" value="1"/>
</dbReference>
<accession>A0AA51MN54</accession>
<keyword evidence="2 4" id="KW-0732">Signal</keyword>
<protein>
    <submittedName>
        <fullName evidence="8">Transglycosylase SLT domain-containing protein</fullName>
    </submittedName>
</protein>
<dbReference type="InterPro" id="IPR008258">
    <property type="entry name" value="Transglycosylase_SLT_dom_1"/>
</dbReference>
<feature type="signal peptide" evidence="4">
    <location>
        <begin position="1"/>
        <end position="21"/>
    </location>
</feature>
<dbReference type="EMBL" id="JAVFKN010000014">
    <property type="protein sequence ID" value="MDQ5769121.1"/>
    <property type="molecule type" value="Genomic_DNA"/>
</dbReference>
<keyword evidence="9" id="KW-1185">Reference proteome</keyword>
<dbReference type="GO" id="GO:0004553">
    <property type="term" value="F:hydrolase activity, hydrolyzing O-glycosyl compounds"/>
    <property type="evidence" value="ECO:0007669"/>
    <property type="project" value="InterPro"/>
</dbReference>
<dbReference type="GO" id="GO:0000270">
    <property type="term" value="P:peptidoglycan metabolic process"/>
    <property type="evidence" value="ECO:0007669"/>
    <property type="project" value="InterPro"/>
</dbReference>
<dbReference type="InterPro" id="IPR023346">
    <property type="entry name" value="Lysozyme-like_dom_sf"/>
</dbReference>
<evidence type="ECO:0000256" key="1">
    <source>
        <dbReference type="ARBA" id="ARBA00007734"/>
    </source>
</evidence>
<feature type="domain" description="Transglycosylase SLT" evidence="5">
    <location>
        <begin position="485"/>
        <end position="589"/>
    </location>
</feature>
<evidence type="ECO:0000256" key="3">
    <source>
        <dbReference type="SAM" id="MobiDB-lite"/>
    </source>
</evidence>
<dbReference type="Gene3D" id="1.10.530.10">
    <property type="match status" value="1"/>
</dbReference>
<reference evidence="8 9" key="1">
    <citation type="submission" date="2023-08" db="EMBL/GenBank/DDBJ databases">
        <title>New molecular markers tilS and rpoB for phylogenetic and monitoring studies of the genus Thiothrix biodiversity.</title>
        <authorList>
            <person name="Ravin N.V."/>
            <person name="Smolyakov D."/>
            <person name="Markov N.D."/>
            <person name="Beletsky A.V."/>
            <person name="Mardanov A.V."/>
            <person name="Rudenko T.S."/>
            <person name="Grabovich M.Y."/>
        </authorList>
    </citation>
    <scope>NUCLEOTIDE SEQUENCE</scope>
    <source>
        <strain evidence="8">DNT52</strain>
        <strain evidence="7 9">H33</strain>
    </source>
</reference>
<dbReference type="GO" id="GO:0042597">
    <property type="term" value="C:periplasmic space"/>
    <property type="evidence" value="ECO:0007669"/>
    <property type="project" value="InterPro"/>
</dbReference>
<proteinExistence type="inferred from homology"/>